<keyword evidence="4" id="KW-0472">Membrane</keyword>
<evidence type="ECO:0000256" key="3">
    <source>
        <dbReference type="RuleBase" id="RU363019"/>
    </source>
</evidence>
<organism evidence="6 7">
    <name type="scientific">Psychrilyobacter piezotolerans</name>
    <dbReference type="NCBI Taxonomy" id="2293438"/>
    <lineage>
        <taxon>Bacteria</taxon>
        <taxon>Fusobacteriati</taxon>
        <taxon>Fusobacteriota</taxon>
        <taxon>Fusobacteriia</taxon>
        <taxon>Fusobacteriales</taxon>
        <taxon>Fusobacteriaceae</taxon>
        <taxon>Psychrilyobacter</taxon>
    </lineage>
</organism>
<keyword evidence="4" id="KW-1133">Transmembrane helix</keyword>
<proteinExistence type="inferred from homology"/>
<keyword evidence="1 3" id="KW-0697">Rotamase</keyword>
<dbReference type="PANTHER" id="PTHR45625">
    <property type="entry name" value="PEPTIDYL-PROLYL CIS-TRANS ISOMERASE-RELATED"/>
    <property type="match status" value="1"/>
</dbReference>
<dbReference type="InterPro" id="IPR044666">
    <property type="entry name" value="Cyclophilin_A-like"/>
</dbReference>
<dbReference type="PRINTS" id="PR00153">
    <property type="entry name" value="CSAPPISMRASE"/>
</dbReference>
<evidence type="ECO:0000313" key="7">
    <source>
        <dbReference type="Proteomes" id="UP000263486"/>
    </source>
</evidence>
<evidence type="ECO:0000259" key="5">
    <source>
        <dbReference type="PROSITE" id="PS50072"/>
    </source>
</evidence>
<reference evidence="6 7" key="1">
    <citation type="submission" date="2018-08" db="EMBL/GenBank/DDBJ databases">
        <title>Draft genome sequence of Psychrilyobacter sp. strain SD5 isolated from Black Sea water.</title>
        <authorList>
            <person name="Yadav S."/>
            <person name="Villanueva L."/>
            <person name="Damste J.S.S."/>
        </authorList>
    </citation>
    <scope>NUCLEOTIDE SEQUENCE [LARGE SCALE GENOMIC DNA]</scope>
    <source>
        <strain evidence="6 7">SD5</strain>
    </source>
</reference>
<evidence type="ECO:0000256" key="1">
    <source>
        <dbReference type="ARBA" id="ARBA00023110"/>
    </source>
</evidence>
<comment type="caution">
    <text evidence="6">The sequence shown here is derived from an EMBL/GenBank/DDBJ whole genome shotgun (WGS) entry which is preliminary data.</text>
</comment>
<keyword evidence="7" id="KW-1185">Reference proteome</keyword>
<dbReference type="EC" id="5.2.1.8" evidence="3"/>
<dbReference type="InterPro" id="IPR020892">
    <property type="entry name" value="Cyclophilin-type_PPIase_CS"/>
</dbReference>
<dbReference type="SUPFAM" id="SSF50891">
    <property type="entry name" value="Cyclophilin-like"/>
    <property type="match status" value="1"/>
</dbReference>
<evidence type="ECO:0000256" key="2">
    <source>
        <dbReference type="ARBA" id="ARBA00023235"/>
    </source>
</evidence>
<gene>
    <name evidence="6" type="ORF">DYH56_15185</name>
</gene>
<comment type="catalytic activity">
    <reaction evidence="3">
        <text>[protein]-peptidylproline (omega=180) = [protein]-peptidylproline (omega=0)</text>
        <dbReference type="Rhea" id="RHEA:16237"/>
        <dbReference type="Rhea" id="RHEA-COMP:10747"/>
        <dbReference type="Rhea" id="RHEA-COMP:10748"/>
        <dbReference type="ChEBI" id="CHEBI:83833"/>
        <dbReference type="ChEBI" id="CHEBI:83834"/>
        <dbReference type="EC" id="5.2.1.8"/>
    </reaction>
</comment>
<dbReference type="Pfam" id="PF00160">
    <property type="entry name" value="Pro_isomerase"/>
    <property type="match status" value="1"/>
</dbReference>
<keyword evidence="4" id="KW-0812">Transmembrane</keyword>
<name>A0ABX9KDL9_9FUSO</name>
<dbReference type="CDD" id="cd00317">
    <property type="entry name" value="cyclophilin"/>
    <property type="match status" value="1"/>
</dbReference>
<dbReference type="Proteomes" id="UP000263486">
    <property type="component" value="Unassembled WGS sequence"/>
</dbReference>
<dbReference type="EMBL" id="QUAJ01000050">
    <property type="protein sequence ID" value="REI39338.1"/>
    <property type="molecule type" value="Genomic_DNA"/>
</dbReference>
<dbReference type="GO" id="GO:0016853">
    <property type="term" value="F:isomerase activity"/>
    <property type="evidence" value="ECO:0007669"/>
    <property type="project" value="UniProtKB-KW"/>
</dbReference>
<keyword evidence="2 3" id="KW-0413">Isomerase</keyword>
<dbReference type="InterPro" id="IPR002130">
    <property type="entry name" value="Cyclophilin-type_PPIase_dom"/>
</dbReference>
<dbReference type="InterPro" id="IPR029000">
    <property type="entry name" value="Cyclophilin-like_dom_sf"/>
</dbReference>
<evidence type="ECO:0000313" key="6">
    <source>
        <dbReference type="EMBL" id="REI39338.1"/>
    </source>
</evidence>
<sequence length="217" mass="24206">MNTATKIAINVVVILIIIFFVMKRRANNVKNATTIQKEATIVSNTNLIAKIKTNKGDINIKLFPNETPFTVLNFVNLSKKGYYNNLKFHRVIADFMIQGGCPQGTGMGGPGYNFKDEFVRDLVFNKPGILAMANSGPNTNGSQFFITHTETTWLNHKHTIFGEVVSSEDQDIVNKIAQNDIIETIEITGDVDAFLEANKEPLAELNRELAKDFPNLK</sequence>
<evidence type="ECO:0000256" key="4">
    <source>
        <dbReference type="SAM" id="Phobius"/>
    </source>
</evidence>
<dbReference type="PROSITE" id="PS50072">
    <property type="entry name" value="CSA_PPIASE_2"/>
    <property type="match status" value="1"/>
</dbReference>
<dbReference type="PANTHER" id="PTHR45625:SF4">
    <property type="entry name" value="PEPTIDYLPROLYL ISOMERASE DOMAIN AND WD REPEAT-CONTAINING PROTEIN 1"/>
    <property type="match status" value="1"/>
</dbReference>
<dbReference type="Gene3D" id="2.40.100.10">
    <property type="entry name" value="Cyclophilin-like"/>
    <property type="match status" value="1"/>
</dbReference>
<protein>
    <recommendedName>
        <fullName evidence="3">Peptidyl-prolyl cis-trans isomerase</fullName>
        <shortName evidence="3">PPIase</shortName>
        <ecNumber evidence="3">5.2.1.8</ecNumber>
    </recommendedName>
</protein>
<comment type="similarity">
    <text evidence="3">Belongs to the cyclophilin-type PPIase family.</text>
</comment>
<accession>A0ABX9KDL9</accession>
<comment type="function">
    <text evidence="3">PPIases accelerate the folding of proteins. It catalyzes the cis-trans isomerization of proline imidic peptide bonds in oligopeptides.</text>
</comment>
<feature type="transmembrane region" description="Helical" evidence="4">
    <location>
        <begin position="6"/>
        <end position="22"/>
    </location>
</feature>
<dbReference type="PROSITE" id="PS00170">
    <property type="entry name" value="CSA_PPIASE_1"/>
    <property type="match status" value="1"/>
</dbReference>
<feature type="domain" description="PPIase cyclophilin-type" evidence="5">
    <location>
        <begin position="56"/>
        <end position="178"/>
    </location>
</feature>